<comment type="caution">
    <text evidence="5">The sequence shown here is derived from an EMBL/GenBank/DDBJ whole genome shotgun (WGS) entry which is preliminary data.</text>
</comment>
<dbReference type="Gene3D" id="1.10.10.10">
    <property type="entry name" value="Winged helix-like DNA-binding domain superfamily/Winged helix DNA-binding domain"/>
    <property type="match status" value="1"/>
</dbReference>
<keyword evidence="2" id="KW-0238">DNA-binding</keyword>
<gene>
    <name evidence="5" type="ORF">J4P68_13510</name>
</gene>
<keyword evidence="3" id="KW-0804">Transcription</keyword>
<dbReference type="SUPFAM" id="SSF46785">
    <property type="entry name" value="Winged helix' DNA-binding domain"/>
    <property type="match status" value="1"/>
</dbReference>
<dbReference type="Proteomes" id="UP000692816">
    <property type="component" value="Unassembled WGS sequence"/>
</dbReference>
<dbReference type="InterPro" id="IPR000835">
    <property type="entry name" value="HTH_MarR-typ"/>
</dbReference>
<proteinExistence type="predicted"/>
<evidence type="ECO:0000259" key="4">
    <source>
        <dbReference type="PROSITE" id="PS50995"/>
    </source>
</evidence>
<dbReference type="PANTHER" id="PTHR33164:SF64">
    <property type="entry name" value="TRANSCRIPTIONAL REGULATOR SLYA"/>
    <property type="match status" value="1"/>
</dbReference>
<dbReference type="InterPro" id="IPR039422">
    <property type="entry name" value="MarR/SlyA-like"/>
</dbReference>
<dbReference type="PRINTS" id="PR00598">
    <property type="entry name" value="HTHMARR"/>
</dbReference>
<evidence type="ECO:0000313" key="6">
    <source>
        <dbReference type="Proteomes" id="UP000692816"/>
    </source>
</evidence>
<name>A0ABS3MG35_9BRAD</name>
<keyword evidence="1" id="KW-0805">Transcription regulation</keyword>
<dbReference type="InterPro" id="IPR036388">
    <property type="entry name" value="WH-like_DNA-bd_sf"/>
</dbReference>
<evidence type="ECO:0000313" key="5">
    <source>
        <dbReference type="EMBL" id="MBO1430454.1"/>
    </source>
</evidence>
<reference evidence="5" key="1">
    <citation type="journal article" date="2021" name="Int. J. Syst. Evol. Microbiol.">
        <title>Bradyrhizobium septentrionale sp. nov. (sv. septentrionale) and Bradyrhizobium quebecense sp. nov. (sv. septentrionale) associated with legumes native to Canada possess rearranged symbiosis genes and numerous insertion sequences.</title>
        <authorList>
            <person name="Bromfield E.S.P."/>
            <person name="Cloutier S."/>
        </authorList>
    </citation>
    <scope>NUCLEOTIDE SEQUENCE</scope>
    <source>
        <strain evidence="5">12S5</strain>
    </source>
</reference>
<dbReference type="PROSITE" id="PS50995">
    <property type="entry name" value="HTH_MARR_2"/>
    <property type="match status" value="1"/>
</dbReference>
<organism evidence="5 6">
    <name type="scientific">Bradyrhizobium quebecense</name>
    <dbReference type="NCBI Taxonomy" id="2748629"/>
    <lineage>
        <taxon>Bacteria</taxon>
        <taxon>Pseudomonadati</taxon>
        <taxon>Pseudomonadota</taxon>
        <taxon>Alphaproteobacteria</taxon>
        <taxon>Hyphomicrobiales</taxon>
        <taxon>Nitrobacteraceae</taxon>
        <taxon>Bradyrhizobium</taxon>
    </lineage>
</organism>
<accession>A0ABS3MG35</accession>
<dbReference type="InterPro" id="IPR036390">
    <property type="entry name" value="WH_DNA-bd_sf"/>
</dbReference>
<dbReference type="RefSeq" id="WP_173638841.1">
    <property type="nucleotide sequence ID" value="NZ_CP088282.1"/>
</dbReference>
<feature type="domain" description="HTH marR-type" evidence="4">
    <location>
        <begin position="42"/>
        <end position="181"/>
    </location>
</feature>
<dbReference type="PANTHER" id="PTHR33164">
    <property type="entry name" value="TRANSCRIPTIONAL REGULATOR, MARR FAMILY"/>
    <property type="match status" value="1"/>
</dbReference>
<sequence length="196" mass="21791">MPKEKPVRGVRAVDAASAIKALPPLDELDDSPPQSPPAPVAHSHIFFWVTQIMGRRDRLLAREFRALGVRVPEWRVVLAVHVRPGITMTEVAEYATIDPTTLSRSMEQMIRAGWIERTADDQDMRILRLNLTNKGKELFDKLWPIADRINRIACQDLPEGAAQLMCLGLGTIHRGLARATDLSEVGDEVATALAIE</sequence>
<evidence type="ECO:0000256" key="3">
    <source>
        <dbReference type="ARBA" id="ARBA00023163"/>
    </source>
</evidence>
<keyword evidence="6" id="KW-1185">Reference proteome</keyword>
<evidence type="ECO:0000256" key="2">
    <source>
        <dbReference type="ARBA" id="ARBA00023125"/>
    </source>
</evidence>
<protein>
    <submittedName>
        <fullName evidence="5">MarR family transcriptional regulator</fullName>
    </submittedName>
</protein>
<dbReference type="Pfam" id="PF12802">
    <property type="entry name" value="MarR_2"/>
    <property type="match status" value="1"/>
</dbReference>
<dbReference type="SMART" id="SM00347">
    <property type="entry name" value="HTH_MARR"/>
    <property type="match status" value="1"/>
</dbReference>
<evidence type="ECO:0000256" key="1">
    <source>
        <dbReference type="ARBA" id="ARBA00023015"/>
    </source>
</evidence>
<dbReference type="EMBL" id="JAGEPA010000001">
    <property type="protein sequence ID" value="MBO1430454.1"/>
    <property type="molecule type" value="Genomic_DNA"/>
</dbReference>